<evidence type="ECO:0000256" key="1">
    <source>
        <dbReference type="ARBA" id="ARBA00023015"/>
    </source>
</evidence>
<sequence length="384" mass="41064">MVKMLTLGNERRPVRRENQPTEGLGQFPPVFPLVLAGMSGQTTMERALRLLELLQARRSWGGGELAGRLGVDGRTLRRDVERLRGLGYRIEARRGPDGGYRLSTGSDLPPLVFTPDEALAVAAALASSAASGAAGGGEVALTALAKMEQVMPSAVRRRVRALRSSVALGDTPNAVAGAYPAPLNADVLAVLALACRDAERVHLRVMSTEGADTGRESTLRVEPAALVPRHTRWFLVCRDLDRGWRVLRVDRITRASPAGVRFEPGRVPGGDPVAFVTSRLGAPPRTHTATILIHAPIDQVQAYMGGFATDFTPTTTTSGQAATHWRIADVRLEVLAGGLLWVRWPFEVIDSPELAALLRDRAAAFAHAAAGAGTRPSPALARDL</sequence>
<feature type="region of interest" description="Disordered" evidence="3">
    <location>
        <begin position="1"/>
        <end position="23"/>
    </location>
</feature>
<evidence type="ECO:0000259" key="4">
    <source>
        <dbReference type="PROSITE" id="PS51000"/>
    </source>
</evidence>
<keyword evidence="2" id="KW-0804">Transcription</keyword>
<feature type="compositionally biased region" description="Basic and acidic residues" evidence="3">
    <location>
        <begin position="9"/>
        <end position="19"/>
    </location>
</feature>
<keyword evidence="1" id="KW-0805">Transcription regulation</keyword>
<evidence type="ECO:0000256" key="3">
    <source>
        <dbReference type="SAM" id="MobiDB-lite"/>
    </source>
</evidence>
<organism evidence="5 6">
    <name type="scientific">Bailinhaonella thermotolerans</name>
    <dbReference type="NCBI Taxonomy" id="1070861"/>
    <lineage>
        <taxon>Bacteria</taxon>
        <taxon>Bacillati</taxon>
        <taxon>Actinomycetota</taxon>
        <taxon>Actinomycetes</taxon>
        <taxon>Streptosporangiales</taxon>
        <taxon>Streptosporangiaceae</taxon>
        <taxon>Bailinhaonella</taxon>
    </lineage>
</organism>
<gene>
    <name evidence="5" type="ORF">D5H75_03250</name>
</gene>
<dbReference type="PROSITE" id="PS52050">
    <property type="entry name" value="WYL"/>
    <property type="match status" value="1"/>
</dbReference>
<protein>
    <submittedName>
        <fullName evidence="5">WYL domain-containing protein</fullName>
    </submittedName>
</protein>
<dbReference type="EMBL" id="QZEY01000001">
    <property type="protein sequence ID" value="RJL35811.1"/>
    <property type="molecule type" value="Genomic_DNA"/>
</dbReference>
<evidence type="ECO:0000313" key="6">
    <source>
        <dbReference type="Proteomes" id="UP000265768"/>
    </source>
</evidence>
<dbReference type="Pfam" id="PF13280">
    <property type="entry name" value="WYL"/>
    <property type="match status" value="1"/>
</dbReference>
<keyword evidence="6" id="KW-1185">Reference proteome</keyword>
<comment type="caution">
    <text evidence="5">The sequence shown here is derived from an EMBL/GenBank/DDBJ whole genome shotgun (WGS) entry which is preliminary data.</text>
</comment>
<name>A0A3A4B3R7_9ACTN</name>
<dbReference type="Pfam" id="PF08279">
    <property type="entry name" value="HTH_11"/>
    <property type="match status" value="1"/>
</dbReference>
<dbReference type="PROSITE" id="PS51000">
    <property type="entry name" value="HTH_DEOR_2"/>
    <property type="match status" value="1"/>
</dbReference>
<dbReference type="SUPFAM" id="SSF46785">
    <property type="entry name" value="Winged helix' DNA-binding domain"/>
    <property type="match status" value="1"/>
</dbReference>
<dbReference type="PANTHER" id="PTHR34580">
    <property type="match status" value="1"/>
</dbReference>
<dbReference type="OrthoDB" id="8555652at2"/>
<dbReference type="AlphaFoldDB" id="A0A3A4B3R7"/>
<reference evidence="5 6" key="1">
    <citation type="submission" date="2018-09" db="EMBL/GenBank/DDBJ databases">
        <title>YIM 75507 draft genome.</title>
        <authorList>
            <person name="Tang S."/>
            <person name="Feng Y."/>
        </authorList>
    </citation>
    <scope>NUCLEOTIDE SEQUENCE [LARGE SCALE GENOMIC DNA]</scope>
    <source>
        <strain evidence="5 6">YIM 75507</strain>
    </source>
</reference>
<dbReference type="InterPro" id="IPR036388">
    <property type="entry name" value="WH-like_DNA-bd_sf"/>
</dbReference>
<dbReference type="InterPro" id="IPR026881">
    <property type="entry name" value="WYL_dom"/>
</dbReference>
<proteinExistence type="predicted"/>
<evidence type="ECO:0000256" key="2">
    <source>
        <dbReference type="ARBA" id="ARBA00023163"/>
    </source>
</evidence>
<dbReference type="PANTHER" id="PTHR34580:SF3">
    <property type="entry name" value="PROTEIN PAFB"/>
    <property type="match status" value="1"/>
</dbReference>
<dbReference type="Proteomes" id="UP000265768">
    <property type="component" value="Unassembled WGS sequence"/>
</dbReference>
<evidence type="ECO:0000313" key="5">
    <source>
        <dbReference type="EMBL" id="RJL35811.1"/>
    </source>
</evidence>
<dbReference type="InterPro" id="IPR036390">
    <property type="entry name" value="WH_DNA-bd_sf"/>
</dbReference>
<dbReference type="GO" id="GO:0003700">
    <property type="term" value="F:DNA-binding transcription factor activity"/>
    <property type="evidence" value="ECO:0007669"/>
    <property type="project" value="InterPro"/>
</dbReference>
<dbReference type="Gene3D" id="1.10.10.10">
    <property type="entry name" value="Winged helix-like DNA-binding domain superfamily/Winged helix DNA-binding domain"/>
    <property type="match status" value="1"/>
</dbReference>
<dbReference type="InterPro" id="IPR001034">
    <property type="entry name" value="DeoR_HTH"/>
</dbReference>
<accession>A0A3A4B3R7</accession>
<feature type="domain" description="HTH deoR-type" evidence="4">
    <location>
        <begin position="43"/>
        <end position="98"/>
    </location>
</feature>
<dbReference type="InterPro" id="IPR051534">
    <property type="entry name" value="CBASS_pafABC_assoc_protein"/>
</dbReference>
<dbReference type="InterPro" id="IPR013196">
    <property type="entry name" value="HTH_11"/>
</dbReference>